<dbReference type="AlphaFoldDB" id="A0A497Y650"/>
<gene>
    <name evidence="1" type="ORF">BCL90_2543</name>
</gene>
<sequence length="233" mass="27409">MDKGFIMHIIKLTLIFCLLCFTCFAQKKKYGIIKTPVEPPSRADYDVLEKRMVCIYRNKYSPAERLRFFPFNQYKKVMLISFEPPELMAEIIYSDTTKAPTNIPVEEEVYHILLEKKQKLDLTRLKEKKILSALEVDKLTDVLYNFGYTSTKSYKGLLIAESEGYRCYEPRNAIVFLDENGLVAEYIEICFECFNRKESSDKMKTGQFCNEKYDLIKKYFRATGIRYGTAKRK</sequence>
<dbReference type="RefSeq" id="WP_121284212.1">
    <property type="nucleotide sequence ID" value="NZ_RCCK01000011.1"/>
</dbReference>
<evidence type="ECO:0000313" key="1">
    <source>
        <dbReference type="EMBL" id="RLJ77456.1"/>
    </source>
</evidence>
<protein>
    <submittedName>
        <fullName evidence="1">Uncharacterized protein</fullName>
    </submittedName>
</protein>
<dbReference type="EMBL" id="RCCK01000011">
    <property type="protein sequence ID" value="RLJ77456.1"/>
    <property type="molecule type" value="Genomic_DNA"/>
</dbReference>
<proteinExistence type="predicted"/>
<comment type="caution">
    <text evidence="1">The sequence shown here is derived from an EMBL/GenBank/DDBJ whole genome shotgun (WGS) entry which is preliminary data.</text>
</comment>
<name>A0A497Y650_9SPHI</name>
<accession>A0A497Y650</accession>
<dbReference type="Proteomes" id="UP000273898">
    <property type="component" value="Unassembled WGS sequence"/>
</dbReference>
<reference evidence="1 2" key="1">
    <citation type="submission" date="2018-10" db="EMBL/GenBank/DDBJ databases">
        <title>Genomic Encyclopedia of Archaeal and Bacterial Type Strains, Phase II (KMG-II): from individual species to whole genera.</title>
        <authorList>
            <person name="Goeker M."/>
        </authorList>
    </citation>
    <scope>NUCLEOTIDE SEQUENCE [LARGE SCALE GENOMIC DNA]</scope>
    <source>
        <strain evidence="1 2">DSM 19624</strain>
    </source>
</reference>
<organism evidence="1 2">
    <name type="scientific">Pedobacter alluvionis</name>
    <dbReference type="NCBI Taxonomy" id="475253"/>
    <lineage>
        <taxon>Bacteria</taxon>
        <taxon>Pseudomonadati</taxon>
        <taxon>Bacteroidota</taxon>
        <taxon>Sphingobacteriia</taxon>
        <taxon>Sphingobacteriales</taxon>
        <taxon>Sphingobacteriaceae</taxon>
        <taxon>Pedobacter</taxon>
    </lineage>
</organism>
<evidence type="ECO:0000313" key="2">
    <source>
        <dbReference type="Proteomes" id="UP000273898"/>
    </source>
</evidence>